<comment type="subcellular location">
    <subcellularLocation>
        <location evidence="1">Cell membrane</location>
        <topology evidence="1">Multi-pass membrane protein</topology>
    </subcellularLocation>
</comment>
<feature type="transmembrane region" description="Helical" evidence="8">
    <location>
        <begin position="320"/>
        <end position="338"/>
    </location>
</feature>
<feature type="domain" description="Major facilitator superfamily (MFS) profile" evidence="9">
    <location>
        <begin position="28"/>
        <end position="485"/>
    </location>
</feature>
<evidence type="ECO:0000256" key="6">
    <source>
        <dbReference type="ARBA" id="ARBA00023136"/>
    </source>
</evidence>
<gene>
    <name evidence="10" type="ORF">GCM10009839_23360</name>
</gene>
<keyword evidence="6 8" id="KW-0472">Membrane</keyword>
<dbReference type="EMBL" id="BAAAQN010000010">
    <property type="protein sequence ID" value="GAA2024791.1"/>
    <property type="molecule type" value="Genomic_DNA"/>
</dbReference>
<dbReference type="InterPro" id="IPR011701">
    <property type="entry name" value="MFS"/>
</dbReference>
<dbReference type="Pfam" id="PF07690">
    <property type="entry name" value="MFS_1"/>
    <property type="match status" value="1"/>
</dbReference>
<keyword evidence="3" id="KW-1003">Cell membrane</keyword>
<dbReference type="InterPro" id="IPR020846">
    <property type="entry name" value="MFS_dom"/>
</dbReference>
<organism evidence="10 11">
    <name type="scientific">Catenulispora yoronensis</name>
    <dbReference type="NCBI Taxonomy" id="450799"/>
    <lineage>
        <taxon>Bacteria</taxon>
        <taxon>Bacillati</taxon>
        <taxon>Actinomycetota</taxon>
        <taxon>Actinomycetes</taxon>
        <taxon>Catenulisporales</taxon>
        <taxon>Catenulisporaceae</taxon>
        <taxon>Catenulispora</taxon>
    </lineage>
</organism>
<keyword evidence="11" id="KW-1185">Reference proteome</keyword>
<dbReference type="SUPFAM" id="SSF103473">
    <property type="entry name" value="MFS general substrate transporter"/>
    <property type="match status" value="1"/>
</dbReference>
<sequence length="526" mass="52145">MSVSVGDTAGAGADADAGSGPAKAAGGVLAATCISAFVVNANTSAVSILLPAISEDTGASLTSLQWAVTGYSLVGAAVIVTSGALGDVFGRRRIFIGGLLLFVASCVLIALAQGGGLVIAGRAVQGAAGSTILACGLSLLSAGISGKAEMQAVSLWGAASAAGAAAGPLLGGVLVDVTGWQGLFWIDAAIAAACIPLTLRTVPESSDPTRPRSIDYAGTVLVAAILAPFVFAVTEGSNWGWLDIRTLGCFAVSVASVFGFVLVEKRVGAPLIDLALLRNKVLVGSTVAILLVAGVINAIMYICSLYFQNPAALDMSPLEAGLATLPAALGIVVTAPLVTRFVDKFGGRTVIAGGFAIATVGLLVLAFVQDSWTYAAFALPMIVLAVGLGLANGPSSAIATACVPDNQVGAASGISNMGRYIGSAVLTAVIAAVFNAVGLHNKALGASTSEALAKGFARSSLALLLFTAFGIALALLVGRVRPIGKPQAQHYAAAAAGTAHTVPTKSVPKPALSPASGPPPPPTTHA</sequence>
<dbReference type="PRINTS" id="PR01036">
    <property type="entry name" value="TCRTETB"/>
</dbReference>
<evidence type="ECO:0000256" key="1">
    <source>
        <dbReference type="ARBA" id="ARBA00004651"/>
    </source>
</evidence>
<feature type="compositionally biased region" description="Pro residues" evidence="7">
    <location>
        <begin position="516"/>
        <end position="526"/>
    </location>
</feature>
<evidence type="ECO:0000256" key="3">
    <source>
        <dbReference type="ARBA" id="ARBA00022475"/>
    </source>
</evidence>
<evidence type="ECO:0000256" key="2">
    <source>
        <dbReference type="ARBA" id="ARBA00022448"/>
    </source>
</evidence>
<evidence type="ECO:0000256" key="5">
    <source>
        <dbReference type="ARBA" id="ARBA00022989"/>
    </source>
</evidence>
<dbReference type="CDD" id="cd17321">
    <property type="entry name" value="MFS_MMR_MDR_like"/>
    <property type="match status" value="1"/>
</dbReference>
<dbReference type="PANTHER" id="PTHR42718">
    <property type="entry name" value="MAJOR FACILITATOR SUPERFAMILY MULTIDRUG TRANSPORTER MFSC"/>
    <property type="match status" value="1"/>
</dbReference>
<keyword evidence="4 8" id="KW-0812">Transmembrane</keyword>
<comment type="caution">
    <text evidence="10">The sequence shown here is derived from an EMBL/GenBank/DDBJ whole genome shotgun (WGS) entry which is preliminary data.</text>
</comment>
<evidence type="ECO:0000259" key="9">
    <source>
        <dbReference type="PROSITE" id="PS50850"/>
    </source>
</evidence>
<keyword evidence="5 8" id="KW-1133">Transmembrane helix</keyword>
<feature type="region of interest" description="Disordered" evidence="7">
    <location>
        <begin position="496"/>
        <end position="526"/>
    </location>
</feature>
<dbReference type="InterPro" id="IPR036259">
    <property type="entry name" value="MFS_trans_sf"/>
</dbReference>
<dbReference type="PANTHER" id="PTHR42718:SF46">
    <property type="entry name" value="BLR6921 PROTEIN"/>
    <property type="match status" value="1"/>
</dbReference>
<dbReference type="Gene3D" id="1.20.1720.10">
    <property type="entry name" value="Multidrug resistance protein D"/>
    <property type="match status" value="1"/>
</dbReference>
<evidence type="ECO:0000313" key="11">
    <source>
        <dbReference type="Proteomes" id="UP001500751"/>
    </source>
</evidence>
<feature type="transmembrane region" description="Helical" evidence="8">
    <location>
        <begin position="152"/>
        <end position="170"/>
    </location>
</feature>
<feature type="transmembrane region" description="Helical" evidence="8">
    <location>
        <begin position="350"/>
        <end position="368"/>
    </location>
</feature>
<feature type="transmembrane region" description="Helical" evidence="8">
    <location>
        <begin position="119"/>
        <end position="140"/>
    </location>
</feature>
<reference evidence="11" key="1">
    <citation type="journal article" date="2019" name="Int. J. Syst. Evol. Microbiol.">
        <title>The Global Catalogue of Microorganisms (GCM) 10K type strain sequencing project: providing services to taxonomists for standard genome sequencing and annotation.</title>
        <authorList>
            <consortium name="The Broad Institute Genomics Platform"/>
            <consortium name="The Broad Institute Genome Sequencing Center for Infectious Disease"/>
            <person name="Wu L."/>
            <person name="Ma J."/>
        </authorList>
    </citation>
    <scope>NUCLEOTIDE SEQUENCE [LARGE SCALE GENOMIC DNA]</scope>
    <source>
        <strain evidence="11">JCM 16014</strain>
    </source>
</reference>
<feature type="transmembrane region" description="Helical" evidence="8">
    <location>
        <begin position="459"/>
        <end position="477"/>
    </location>
</feature>
<accession>A0ABP5FE37</accession>
<name>A0ABP5FE37_9ACTN</name>
<evidence type="ECO:0000313" key="10">
    <source>
        <dbReference type="EMBL" id="GAA2024791.1"/>
    </source>
</evidence>
<feature type="transmembrane region" description="Helical" evidence="8">
    <location>
        <begin position="94"/>
        <end position="113"/>
    </location>
</feature>
<feature type="transmembrane region" description="Helical" evidence="8">
    <location>
        <begin position="283"/>
        <end position="308"/>
    </location>
</feature>
<evidence type="ECO:0000256" key="7">
    <source>
        <dbReference type="SAM" id="MobiDB-lite"/>
    </source>
</evidence>
<feature type="transmembrane region" description="Helical" evidence="8">
    <location>
        <begin position="64"/>
        <end position="85"/>
    </location>
</feature>
<proteinExistence type="predicted"/>
<evidence type="ECO:0000256" key="8">
    <source>
        <dbReference type="SAM" id="Phobius"/>
    </source>
</evidence>
<dbReference type="Gene3D" id="1.20.1250.20">
    <property type="entry name" value="MFS general substrate transporter like domains"/>
    <property type="match status" value="1"/>
</dbReference>
<dbReference type="Proteomes" id="UP001500751">
    <property type="component" value="Unassembled WGS sequence"/>
</dbReference>
<feature type="transmembrane region" description="Helical" evidence="8">
    <location>
        <begin position="374"/>
        <end position="391"/>
    </location>
</feature>
<protein>
    <submittedName>
        <fullName evidence="10">MFS transporter</fullName>
    </submittedName>
</protein>
<feature type="transmembrane region" description="Helical" evidence="8">
    <location>
        <begin position="214"/>
        <end position="232"/>
    </location>
</feature>
<feature type="transmembrane region" description="Helical" evidence="8">
    <location>
        <begin position="420"/>
        <end position="439"/>
    </location>
</feature>
<dbReference type="PROSITE" id="PS50850">
    <property type="entry name" value="MFS"/>
    <property type="match status" value="1"/>
</dbReference>
<keyword evidence="2" id="KW-0813">Transport</keyword>
<feature type="transmembrane region" description="Helical" evidence="8">
    <location>
        <begin position="244"/>
        <end position="263"/>
    </location>
</feature>
<feature type="transmembrane region" description="Helical" evidence="8">
    <location>
        <begin position="182"/>
        <end position="202"/>
    </location>
</feature>
<evidence type="ECO:0000256" key="4">
    <source>
        <dbReference type="ARBA" id="ARBA00022692"/>
    </source>
</evidence>